<accession>A0A5J4QMH2</accession>
<organism evidence="1">
    <name type="scientific">termite gut metagenome</name>
    <dbReference type="NCBI Taxonomy" id="433724"/>
    <lineage>
        <taxon>unclassified sequences</taxon>
        <taxon>metagenomes</taxon>
        <taxon>organismal metagenomes</taxon>
    </lineage>
</organism>
<feature type="non-terminal residue" evidence="1">
    <location>
        <position position="1"/>
    </location>
</feature>
<dbReference type="Gene3D" id="3.30.1490.190">
    <property type="match status" value="1"/>
</dbReference>
<evidence type="ECO:0000313" key="1">
    <source>
        <dbReference type="EMBL" id="KAA6323127.1"/>
    </source>
</evidence>
<evidence type="ECO:0008006" key="2">
    <source>
        <dbReference type="Google" id="ProtNLM"/>
    </source>
</evidence>
<sequence>TIDEKNVCFDADILPHAHFLCKKCGKIYDVPIKEQSAEELKEYVNTDGHQIAEMHYYYKGVCKKCVSFTLF</sequence>
<proteinExistence type="predicted"/>
<dbReference type="AlphaFoldDB" id="A0A5J4QMH2"/>
<dbReference type="InterPro" id="IPR043135">
    <property type="entry name" value="Fur_C"/>
</dbReference>
<gene>
    <name evidence="1" type="ORF">EZS27_027402</name>
</gene>
<name>A0A5J4QMH2_9ZZZZ</name>
<reference evidence="1" key="1">
    <citation type="submission" date="2019-03" db="EMBL/GenBank/DDBJ databases">
        <title>Single cell metagenomics reveals metabolic interactions within the superorganism composed of flagellate Streblomastix strix and complex community of Bacteroidetes bacteria on its surface.</title>
        <authorList>
            <person name="Treitli S.C."/>
            <person name="Kolisko M."/>
            <person name="Husnik F."/>
            <person name="Keeling P."/>
            <person name="Hampl V."/>
        </authorList>
    </citation>
    <scope>NUCLEOTIDE SEQUENCE</scope>
    <source>
        <strain evidence="1">STM</strain>
    </source>
</reference>
<protein>
    <recommendedName>
        <fullName evidence="2">Peroxide-responsive repressor PerR</fullName>
    </recommendedName>
</protein>
<dbReference type="EMBL" id="SNRY01002878">
    <property type="protein sequence ID" value="KAA6323127.1"/>
    <property type="molecule type" value="Genomic_DNA"/>
</dbReference>
<comment type="caution">
    <text evidence="1">The sequence shown here is derived from an EMBL/GenBank/DDBJ whole genome shotgun (WGS) entry which is preliminary data.</text>
</comment>